<feature type="chain" id="PRO_5032407160" description="Surface antigen" evidence="1">
    <location>
        <begin position="20"/>
        <end position="574"/>
    </location>
</feature>
<evidence type="ECO:0000256" key="1">
    <source>
        <dbReference type="SAM" id="SignalP"/>
    </source>
</evidence>
<sequence length="574" mass="65808">MKTIRLSLLVIAVSLVSFAQDGPRLQVTGNGAFIQRGTIDTELLTALIQQKQEEVKQRVFRNTIIRQFNHSSYTKRLNNFTTYSYLYSLMDVLTSGKNKTVMTKQIVERSAEFAAVYGIILLANSSLNESAKVQFTPGDRGAMIPMESVKDFNIRIDMCLDILLKNESTLLEKFKFKETLSNNKYYQSWYINDNTYLKALESNDGADADFWMNERRILKDKIDKFIEYYEAIENVAEIIGNNYALKTELKTIKDGFFEGSQEDFSDVLAEIEERLATTIPDDLKQDLLNIKSYLDDKTEVFGQLYNFYKDLEKSRFKDFTMTKAQYNAMKYILLEFIDLARNQYVNNDVISSILEFMLEYTSIEYTTDNGISMLEEQAEAQPRNAKGYLYLDVPSLITAIDANLGSVKRKGILNYVTPFFSIGTNYASFDNDNALMVDGEEINDLYFASEKLGLKWKVWNWKYTHSFEAGETFNYYGYKKRKWNRPQQEPLLSDLYVMAYGSGLLYNLVDLKSQDGFDYAVFGAGVGITFFNGLSLNVSYASPLVDKQLDNGFFNVGFDIPIIDYISALSKKGS</sequence>
<accession>A0A842IQB7</accession>
<feature type="signal peptide" evidence="1">
    <location>
        <begin position="1"/>
        <end position="19"/>
    </location>
</feature>
<comment type="caution">
    <text evidence="2">The sequence shown here is derived from an EMBL/GenBank/DDBJ whole genome shotgun (WGS) entry which is preliminary data.</text>
</comment>
<dbReference type="AlphaFoldDB" id="A0A842IQB7"/>
<name>A0A842IQB7_9FLAO</name>
<keyword evidence="3" id="KW-1185">Reference proteome</keyword>
<protein>
    <recommendedName>
        <fullName evidence="4">Surface antigen</fullName>
    </recommendedName>
</protein>
<reference evidence="2" key="1">
    <citation type="submission" date="2020-08" db="EMBL/GenBank/DDBJ databases">
        <title>Winogradskyella ouciana sp. nov., isolated from the hadal seawater of the Mariana Trench.</title>
        <authorList>
            <person name="He X."/>
        </authorList>
    </citation>
    <scope>NUCLEOTIDE SEQUENCE [LARGE SCALE GENOMIC DNA]</scope>
    <source>
        <strain evidence="2">KCTC 52348</strain>
    </source>
</reference>
<evidence type="ECO:0000313" key="2">
    <source>
        <dbReference type="EMBL" id="MBC2844905.1"/>
    </source>
</evidence>
<dbReference type="Proteomes" id="UP000533900">
    <property type="component" value="Unassembled WGS sequence"/>
</dbReference>
<organism evidence="2 3">
    <name type="scientific">Winogradskyella flava</name>
    <dbReference type="NCBI Taxonomy" id="1884876"/>
    <lineage>
        <taxon>Bacteria</taxon>
        <taxon>Pseudomonadati</taxon>
        <taxon>Bacteroidota</taxon>
        <taxon>Flavobacteriia</taxon>
        <taxon>Flavobacteriales</taxon>
        <taxon>Flavobacteriaceae</taxon>
        <taxon>Winogradskyella</taxon>
    </lineage>
</organism>
<evidence type="ECO:0008006" key="4">
    <source>
        <dbReference type="Google" id="ProtNLM"/>
    </source>
</evidence>
<dbReference type="RefSeq" id="WP_185788629.1">
    <property type="nucleotide sequence ID" value="NZ_JACLCP010000002.1"/>
</dbReference>
<gene>
    <name evidence="2" type="ORF">H7F21_07370</name>
</gene>
<proteinExistence type="predicted"/>
<evidence type="ECO:0000313" key="3">
    <source>
        <dbReference type="Proteomes" id="UP000533900"/>
    </source>
</evidence>
<dbReference type="EMBL" id="JACLCP010000002">
    <property type="protein sequence ID" value="MBC2844905.1"/>
    <property type="molecule type" value="Genomic_DNA"/>
</dbReference>
<keyword evidence="1" id="KW-0732">Signal</keyword>